<evidence type="ECO:0000313" key="3">
    <source>
        <dbReference type="Proteomes" id="UP001458946"/>
    </source>
</evidence>
<reference evidence="2 3" key="1">
    <citation type="submission" date="2024-02" db="EMBL/GenBank/DDBJ databases">
        <title>Deinococcus xinjiangensis NBRC 107630.</title>
        <authorList>
            <person name="Ichikawa N."/>
            <person name="Katano-Makiyama Y."/>
            <person name="Hidaka K."/>
        </authorList>
    </citation>
    <scope>NUCLEOTIDE SEQUENCE [LARGE SCALE GENOMIC DNA]</scope>
    <source>
        <strain evidence="2 3">NBRC 107630</strain>
    </source>
</reference>
<evidence type="ECO:0000256" key="1">
    <source>
        <dbReference type="SAM" id="SignalP"/>
    </source>
</evidence>
<dbReference type="EMBL" id="BAABRN010000058">
    <property type="protein sequence ID" value="GAA5503631.1"/>
    <property type="molecule type" value="Genomic_DNA"/>
</dbReference>
<keyword evidence="3" id="KW-1185">Reference proteome</keyword>
<comment type="caution">
    <text evidence="2">The sequence shown here is derived from an EMBL/GenBank/DDBJ whole genome shotgun (WGS) entry which is preliminary data.</text>
</comment>
<organism evidence="2 3">
    <name type="scientific">Deinococcus xinjiangensis</name>
    <dbReference type="NCBI Taxonomy" id="457454"/>
    <lineage>
        <taxon>Bacteria</taxon>
        <taxon>Thermotogati</taxon>
        <taxon>Deinococcota</taxon>
        <taxon>Deinococci</taxon>
        <taxon>Deinococcales</taxon>
        <taxon>Deinococcaceae</taxon>
        <taxon>Deinococcus</taxon>
    </lineage>
</organism>
<feature type="signal peptide" evidence="1">
    <location>
        <begin position="1"/>
        <end position="18"/>
    </location>
</feature>
<proteinExistence type="predicted"/>
<name>A0ABP9VG56_9DEIO</name>
<feature type="chain" id="PRO_5045044954" evidence="1">
    <location>
        <begin position="19"/>
        <end position="154"/>
    </location>
</feature>
<dbReference type="Proteomes" id="UP001458946">
    <property type="component" value="Unassembled WGS sequence"/>
</dbReference>
<keyword evidence="1" id="KW-0732">Signal</keyword>
<gene>
    <name evidence="2" type="ORF">Dxin01_03390</name>
</gene>
<sequence>MKLLLLFLALSACGSALACPQAKTMFNGAVPATIYGLSPFCGEQGQYWVNAYTRVFKGSGAQVNYVETYKAYAGSSEDIGNMARSVQTLLNTIDYRYEGSEDLDDGGAVLTFHKANTTRRHIALILKPMTGFMMFAFINMDMPYEHTWEEQYQH</sequence>
<accession>A0ABP9VG56</accession>
<dbReference type="PROSITE" id="PS51257">
    <property type="entry name" value="PROKAR_LIPOPROTEIN"/>
    <property type="match status" value="1"/>
</dbReference>
<dbReference type="RefSeq" id="WP_353543602.1">
    <property type="nucleotide sequence ID" value="NZ_BAABRN010000058.1"/>
</dbReference>
<evidence type="ECO:0000313" key="2">
    <source>
        <dbReference type="EMBL" id="GAA5503631.1"/>
    </source>
</evidence>
<protein>
    <submittedName>
        <fullName evidence="2">Uncharacterized protein</fullName>
    </submittedName>
</protein>